<sequence length="30" mass="3748">DTLEEIGINRHTQFKELNEFQEDFLNKYFE</sequence>
<organism evidence="1">
    <name type="scientific">gut metagenome</name>
    <dbReference type="NCBI Taxonomy" id="749906"/>
    <lineage>
        <taxon>unclassified sequences</taxon>
        <taxon>metagenomes</taxon>
        <taxon>organismal metagenomes</taxon>
    </lineage>
</organism>
<proteinExistence type="predicted"/>
<gene>
    <name evidence="1" type="ORF">EVA_10617</name>
</gene>
<reference evidence="1" key="1">
    <citation type="journal article" date="2012" name="PLoS ONE">
        <title>Gene sets for utilization of primary and secondary nutrition supplies in the distal gut of endangered iberian lynx.</title>
        <authorList>
            <person name="Alcaide M."/>
            <person name="Messina E."/>
            <person name="Richter M."/>
            <person name="Bargiela R."/>
            <person name="Peplies J."/>
            <person name="Huws S.A."/>
            <person name="Newbold C.J."/>
            <person name="Golyshin P.N."/>
            <person name="Simon M.A."/>
            <person name="Lopez G."/>
            <person name="Yakimov M.M."/>
            <person name="Ferrer M."/>
        </authorList>
    </citation>
    <scope>NUCLEOTIDE SEQUENCE</scope>
</reference>
<name>J9GHD1_9ZZZZ</name>
<feature type="non-terminal residue" evidence="1">
    <location>
        <position position="1"/>
    </location>
</feature>
<dbReference type="AlphaFoldDB" id="J9GHD1"/>
<evidence type="ECO:0000313" key="1">
    <source>
        <dbReference type="EMBL" id="EJX01278.1"/>
    </source>
</evidence>
<protein>
    <submittedName>
        <fullName evidence="1">Uncharacterized protein</fullName>
    </submittedName>
</protein>
<comment type="caution">
    <text evidence="1">The sequence shown here is derived from an EMBL/GenBank/DDBJ whole genome shotgun (WGS) entry which is preliminary data.</text>
</comment>
<accession>J9GHD1</accession>
<dbReference type="EMBL" id="AMCI01003019">
    <property type="protein sequence ID" value="EJX01278.1"/>
    <property type="molecule type" value="Genomic_DNA"/>
</dbReference>